<sequence>MVTVKMSRKGQLVVPKELREKLGMSPQDEFIAAGERDYIIFKRVNLPRLREEFEELSSMATRVAGERGITPRDIREEIEKERKGE</sequence>
<dbReference type="Proteomes" id="UP000070520">
    <property type="component" value="Unassembled WGS sequence"/>
</dbReference>
<evidence type="ECO:0000313" key="2">
    <source>
        <dbReference type="EMBL" id="KXA99105.1"/>
    </source>
</evidence>
<reference evidence="2 3" key="1">
    <citation type="journal article" date="2016" name="Sci. Rep.">
        <title>Metabolic traits of an uncultured archaeal lineage -MSBL1- from brine pools of the Red Sea.</title>
        <authorList>
            <person name="Mwirichia R."/>
            <person name="Alam I."/>
            <person name="Rashid M."/>
            <person name="Vinu M."/>
            <person name="Ba-Alawi W."/>
            <person name="Anthony Kamau A."/>
            <person name="Kamanda Ngugi D."/>
            <person name="Goker M."/>
            <person name="Klenk H.P."/>
            <person name="Bajic V."/>
            <person name="Stingl U."/>
        </authorList>
    </citation>
    <scope>NUCLEOTIDE SEQUENCE [LARGE SCALE GENOMIC DNA]</scope>
    <source>
        <strain evidence="2">SCGC-AAA261C02</strain>
    </source>
</reference>
<keyword evidence="3" id="KW-1185">Reference proteome</keyword>
<evidence type="ECO:0000259" key="1">
    <source>
        <dbReference type="PROSITE" id="PS51740"/>
    </source>
</evidence>
<dbReference type="GO" id="GO:0003677">
    <property type="term" value="F:DNA binding"/>
    <property type="evidence" value="ECO:0007669"/>
    <property type="project" value="InterPro"/>
</dbReference>
<protein>
    <recommendedName>
        <fullName evidence="1">SpoVT-AbrB domain-containing protein</fullName>
    </recommendedName>
</protein>
<dbReference type="Gene3D" id="2.10.260.10">
    <property type="match status" value="1"/>
</dbReference>
<feature type="domain" description="SpoVT-AbrB" evidence="1">
    <location>
        <begin position="1"/>
        <end position="46"/>
    </location>
</feature>
<comment type="caution">
    <text evidence="2">The sequence shown here is derived from an EMBL/GenBank/DDBJ whole genome shotgun (WGS) entry which is preliminary data.</text>
</comment>
<accession>A0A133UY39</accession>
<evidence type="ECO:0000313" key="3">
    <source>
        <dbReference type="Proteomes" id="UP000070520"/>
    </source>
</evidence>
<dbReference type="AlphaFoldDB" id="A0A133UY39"/>
<dbReference type="InterPro" id="IPR007159">
    <property type="entry name" value="SpoVT-AbrB_dom"/>
</dbReference>
<dbReference type="PROSITE" id="PS51740">
    <property type="entry name" value="SPOVT_ABRB"/>
    <property type="match status" value="1"/>
</dbReference>
<dbReference type="InterPro" id="IPR037914">
    <property type="entry name" value="SpoVT-AbrB_sf"/>
</dbReference>
<dbReference type="SMART" id="SM00966">
    <property type="entry name" value="SpoVT_AbrB"/>
    <property type="match status" value="1"/>
</dbReference>
<organism evidence="2 3">
    <name type="scientific">candidate division MSBL1 archaeon SCGC-AAA261C02</name>
    <dbReference type="NCBI Taxonomy" id="1698272"/>
    <lineage>
        <taxon>Archaea</taxon>
        <taxon>Methanobacteriati</taxon>
        <taxon>Methanobacteriota</taxon>
        <taxon>candidate division MSBL1</taxon>
    </lineage>
</organism>
<proteinExistence type="predicted"/>
<dbReference type="EMBL" id="LHXW01000069">
    <property type="protein sequence ID" value="KXA99105.1"/>
    <property type="molecule type" value="Genomic_DNA"/>
</dbReference>
<gene>
    <name evidence="2" type="ORF">AKJ42_03720</name>
</gene>
<dbReference type="NCBIfam" id="TIGR01439">
    <property type="entry name" value="lp_hng_hel_AbrB"/>
    <property type="match status" value="1"/>
</dbReference>
<name>A0A133UY39_9EURY</name>
<dbReference type="SUPFAM" id="SSF89447">
    <property type="entry name" value="AbrB/MazE/MraZ-like"/>
    <property type="match status" value="1"/>
</dbReference>